<evidence type="ECO:0000256" key="2">
    <source>
        <dbReference type="ARBA" id="ARBA00022692"/>
    </source>
</evidence>
<dbReference type="GeneID" id="108019841"/>
<keyword evidence="3 5" id="KW-1133">Transmembrane helix</keyword>
<dbReference type="Proteomes" id="UP001652628">
    <property type="component" value="Chromosome 2R"/>
</dbReference>
<dbReference type="RefSeq" id="XP_016943362.3">
    <property type="nucleotide sequence ID" value="XM_017087873.4"/>
</dbReference>
<dbReference type="Pfam" id="PF01027">
    <property type="entry name" value="Bax1-I"/>
    <property type="match status" value="1"/>
</dbReference>
<feature type="transmembrane region" description="Helical" evidence="5">
    <location>
        <begin position="181"/>
        <end position="200"/>
    </location>
</feature>
<dbReference type="PANTHER" id="PTHR23291">
    <property type="entry name" value="BAX INHIBITOR-RELATED"/>
    <property type="match status" value="1"/>
</dbReference>
<dbReference type="InterPro" id="IPR006214">
    <property type="entry name" value="Bax_inhibitor_1-related"/>
</dbReference>
<feature type="transmembrane region" description="Helical" evidence="5">
    <location>
        <begin position="273"/>
        <end position="294"/>
    </location>
</feature>
<reference evidence="7" key="1">
    <citation type="submission" date="2025-08" db="UniProtKB">
        <authorList>
            <consortium name="RefSeq"/>
        </authorList>
    </citation>
    <scope>IDENTIFICATION</scope>
</reference>
<keyword evidence="2 5" id="KW-0812">Transmembrane</keyword>
<feature type="transmembrane region" description="Helical" evidence="5">
    <location>
        <begin position="236"/>
        <end position="253"/>
    </location>
</feature>
<evidence type="ECO:0000256" key="4">
    <source>
        <dbReference type="ARBA" id="ARBA00023136"/>
    </source>
</evidence>
<name>A0AB39ZUP5_DROSZ</name>
<feature type="transmembrane region" description="Helical" evidence="5">
    <location>
        <begin position="207"/>
        <end position="230"/>
    </location>
</feature>
<sequence>MDSPKRGTAFLDKAALCVSMMFMSVSVPINNDRFPPIALPAPPPRNGSQAEDSAAEAVQPHLLESGTITHDLIVKSIIFDDQTIRKGFVRKVFGILMVQLLFTCAVMATFVYHGPTKQFVRENFVVFFLAMIVNIIVLIMIVCLESVRRKHPVNLICLAIFTFTMSLLLGAASSLMDSNVVLSAVAITTVLVTALCIYAVQTKYDYTAAGGVAITFVMILLVLSVCSFSMPGFVDSLPISCLCAVIGCFFLIYDMQSIVGGNRAEQLDPEEYVFAALTLYVDVVRIFIYVLRIVQKFV</sequence>
<protein>
    <submittedName>
        <fullName evidence="7">Protein lifeguard 1 isoform X1</fullName>
    </submittedName>
</protein>
<comment type="subcellular location">
    <subcellularLocation>
        <location evidence="1">Membrane</location>
        <topology evidence="1">Multi-pass membrane protein</topology>
    </subcellularLocation>
</comment>
<comment type="similarity">
    <text evidence="5">Belongs to the BI1 family.</text>
</comment>
<feature type="transmembrane region" description="Helical" evidence="5">
    <location>
        <begin position="124"/>
        <end position="143"/>
    </location>
</feature>
<dbReference type="AlphaFoldDB" id="A0AB39ZUP5"/>
<gene>
    <name evidence="7" type="primary">LOC108019841</name>
</gene>
<evidence type="ECO:0000256" key="1">
    <source>
        <dbReference type="ARBA" id="ARBA00004141"/>
    </source>
</evidence>
<dbReference type="GO" id="GO:0016020">
    <property type="term" value="C:membrane"/>
    <property type="evidence" value="ECO:0007669"/>
    <property type="project" value="UniProtKB-SubCell"/>
</dbReference>
<evidence type="ECO:0000256" key="3">
    <source>
        <dbReference type="ARBA" id="ARBA00022989"/>
    </source>
</evidence>
<proteinExistence type="inferred from homology"/>
<evidence type="ECO:0000313" key="7">
    <source>
        <dbReference type="RefSeq" id="XP_016943362.3"/>
    </source>
</evidence>
<keyword evidence="6" id="KW-1185">Reference proteome</keyword>
<accession>A0AB39ZUP5</accession>
<evidence type="ECO:0000313" key="6">
    <source>
        <dbReference type="Proteomes" id="UP001652628"/>
    </source>
</evidence>
<feature type="transmembrane region" description="Helical" evidence="5">
    <location>
        <begin position="92"/>
        <end position="112"/>
    </location>
</feature>
<organism evidence="6 7">
    <name type="scientific">Drosophila suzukii</name>
    <name type="common">Spotted-wing drosophila fruit fly</name>
    <dbReference type="NCBI Taxonomy" id="28584"/>
    <lineage>
        <taxon>Eukaryota</taxon>
        <taxon>Metazoa</taxon>
        <taxon>Ecdysozoa</taxon>
        <taxon>Arthropoda</taxon>
        <taxon>Hexapoda</taxon>
        <taxon>Insecta</taxon>
        <taxon>Pterygota</taxon>
        <taxon>Neoptera</taxon>
        <taxon>Endopterygota</taxon>
        <taxon>Diptera</taxon>
        <taxon>Brachycera</taxon>
        <taxon>Muscomorpha</taxon>
        <taxon>Ephydroidea</taxon>
        <taxon>Drosophilidae</taxon>
        <taxon>Drosophila</taxon>
        <taxon>Sophophora</taxon>
    </lineage>
</organism>
<evidence type="ECO:0000256" key="5">
    <source>
        <dbReference type="RuleBase" id="RU004379"/>
    </source>
</evidence>
<feature type="transmembrane region" description="Helical" evidence="5">
    <location>
        <begin position="155"/>
        <end position="175"/>
    </location>
</feature>
<dbReference type="CDD" id="cd10428">
    <property type="entry name" value="LFG_like"/>
    <property type="match status" value="1"/>
</dbReference>
<keyword evidence="4 5" id="KW-0472">Membrane</keyword>
<dbReference type="PANTHER" id="PTHR23291:SF47">
    <property type="entry name" value="TRANSMEMBRANE BAX INHIBITOR MOTIF CONTAINING 7"/>
    <property type="match status" value="1"/>
</dbReference>